<evidence type="ECO:0000313" key="4">
    <source>
        <dbReference type="Proteomes" id="UP001499909"/>
    </source>
</evidence>
<name>A0ABP7MHQ0_9BACT</name>
<dbReference type="RefSeq" id="WP_345110091.1">
    <property type="nucleotide sequence ID" value="NZ_BAABDH010000014.1"/>
</dbReference>
<dbReference type="InterPro" id="IPR036890">
    <property type="entry name" value="HATPase_C_sf"/>
</dbReference>
<dbReference type="Proteomes" id="UP001499909">
    <property type="component" value="Unassembled WGS sequence"/>
</dbReference>
<dbReference type="InterPro" id="IPR050640">
    <property type="entry name" value="Bact_2-comp_sensor_kinase"/>
</dbReference>
<keyword evidence="3" id="KW-0808">Transferase</keyword>
<keyword evidence="1" id="KW-0472">Membrane</keyword>
<evidence type="ECO:0000313" key="3">
    <source>
        <dbReference type="EMBL" id="GAA3923165.1"/>
    </source>
</evidence>
<keyword evidence="1" id="KW-0812">Transmembrane</keyword>
<evidence type="ECO:0000256" key="1">
    <source>
        <dbReference type="SAM" id="Phobius"/>
    </source>
</evidence>
<dbReference type="GO" id="GO:0016301">
    <property type="term" value="F:kinase activity"/>
    <property type="evidence" value="ECO:0007669"/>
    <property type="project" value="UniProtKB-KW"/>
</dbReference>
<feature type="domain" description="Signal transduction histidine kinase internal region" evidence="2">
    <location>
        <begin position="174"/>
        <end position="251"/>
    </location>
</feature>
<gene>
    <name evidence="3" type="ORF">GCM10022406_06750</name>
</gene>
<dbReference type="PANTHER" id="PTHR34220">
    <property type="entry name" value="SENSOR HISTIDINE KINASE YPDA"/>
    <property type="match status" value="1"/>
</dbReference>
<sequence length="364" mass="40813">MSPFYLRRYVTPLIHVLLWGLFGLTLILLNPLLGRITVPPEFWVKQAVVFGLWVAAFYLTARISVPRLLLRGHAGRFVLVLLATAAVVVALSQLLEVVLNLRALLDQAFAANKGATGWRPSPRSPGEASFRFDVKGLLTILLVLGISTAVSVVQKWQQDDQHRRELEQQKISSELSFLKAQINPHFFFNTLNNIYALTVIDGEKARQALHTLSRMMRYVLYETPAGTTPLSKELDFVQDYVALMQLRLTDKVTLTFERPAPGHDVAVAPMLLLPFVENAFKHGVDAVQPSCIYIAVRQPESHTVELEVSNTRFENQAASLDESTGIGLTNTRRRLALLYPGRFQLLVADHPPTATYRVHLTLQV</sequence>
<comment type="caution">
    <text evidence="3">The sequence shown here is derived from an EMBL/GenBank/DDBJ whole genome shotgun (WGS) entry which is preliminary data.</text>
</comment>
<dbReference type="Gene3D" id="3.30.565.10">
    <property type="entry name" value="Histidine kinase-like ATPase, C-terminal domain"/>
    <property type="match status" value="1"/>
</dbReference>
<evidence type="ECO:0000259" key="2">
    <source>
        <dbReference type="Pfam" id="PF06580"/>
    </source>
</evidence>
<accession>A0ABP7MHQ0</accession>
<feature type="transmembrane region" description="Helical" evidence="1">
    <location>
        <begin position="12"/>
        <end position="30"/>
    </location>
</feature>
<keyword evidence="3" id="KW-0418">Kinase</keyword>
<proteinExistence type="predicted"/>
<keyword evidence="1" id="KW-1133">Transmembrane helix</keyword>
<feature type="transmembrane region" description="Helical" evidence="1">
    <location>
        <begin position="77"/>
        <end position="95"/>
    </location>
</feature>
<dbReference type="Pfam" id="PF06580">
    <property type="entry name" value="His_kinase"/>
    <property type="match status" value="1"/>
</dbReference>
<feature type="transmembrane region" description="Helical" evidence="1">
    <location>
        <begin position="134"/>
        <end position="153"/>
    </location>
</feature>
<keyword evidence="4" id="KW-1185">Reference proteome</keyword>
<dbReference type="EMBL" id="BAABDH010000014">
    <property type="protein sequence ID" value="GAA3923165.1"/>
    <property type="molecule type" value="Genomic_DNA"/>
</dbReference>
<dbReference type="SUPFAM" id="SSF55874">
    <property type="entry name" value="ATPase domain of HSP90 chaperone/DNA topoisomerase II/histidine kinase"/>
    <property type="match status" value="1"/>
</dbReference>
<protein>
    <submittedName>
        <fullName evidence="3">Histidine kinase</fullName>
    </submittedName>
</protein>
<dbReference type="PANTHER" id="PTHR34220:SF7">
    <property type="entry name" value="SENSOR HISTIDINE KINASE YPDA"/>
    <property type="match status" value="1"/>
</dbReference>
<organism evidence="3 4">
    <name type="scientific">Hymenobacter algoricola</name>
    <dbReference type="NCBI Taxonomy" id="486267"/>
    <lineage>
        <taxon>Bacteria</taxon>
        <taxon>Pseudomonadati</taxon>
        <taxon>Bacteroidota</taxon>
        <taxon>Cytophagia</taxon>
        <taxon>Cytophagales</taxon>
        <taxon>Hymenobacteraceae</taxon>
        <taxon>Hymenobacter</taxon>
    </lineage>
</organism>
<reference evidence="4" key="1">
    <citation type="journal article" date="2019" name="Int. J. Syst. Evol. Microbiol.">
        <title>The Global Catalogue of Microorganisms (GCM) 10K type strain sequencing project: providing services to taxonomists for standard genome sequencing and annotation.</title>
        <authorList>
            <consortium name="The Broad Institute Genomics Platform"/>
            <consortium name="The Broad Institute Genome Sequencing Center for Infectious Disease"/>
            <person name="Wu L."/>
            <person name="Ma J."/>
        </authorList>
    </citation>
    <scope>NUCLEOTIDE SEQUENCE [LARGE SCALE GENOMIC DNA]</scope>
    <source>
        <strain evidence="4">JCM 17214</strain>
    </source>
</reference>
<dbReference type="InterPro" id="IPR010559">
    <property type="entry name" value="Sig_transdc_His_kin_internal"/>
</dbReference>
<feature type="transmembrane region" description="Helical" evidence="1">
    <location>
        <begin position="42"/>
        <end position="65"/>
    </location>
</feature>